<dbReference type="RefSeq" id="WP_281932217.1">
    <property type="nucleotide sequence ID" value="NZ_AP027143.1"/>
</dbReference>
<gene>
    <name evidence="2" type="ORF">SS37A_37740</name>
</gene>
<name>A0ABN6VL27_9HYPH</name>
<keyword evidence="3" id="KW-1185">Reference proteome</keyword>
<dbReference type="EMBL" id="AP027143">
    <property type="protein sequence ID" value="BDV36244.1"/>
    <property type="molecule type" value="Genomic_DNA"/>
</dbReference>
<proteinExistence type="predicted"/>
<dbReference type="Proteomes" id="UP001317629">
    <property type="component" value="Plasmid pSS37A-Re-1"/>
</dbReference>
<organism evidence="2 3">
    <name type="scientific">Methylocystis iwaonis</name>
    <dbReference type="NCBI Taxonomy" id="2885079"/>
    <lineage>
        <taxon>Bacteria</taxon>
        <taxon>Pseudomonadati</taxon>
        <taxon>Pseudomonadota</taxon>
        <taxon>Alphaproteobacteria</taxon>
        <taxon>Hyphomicrobiales</taxon>
        <taxon>Methylocystaceae</taxon>
        <taxon>Methylocystis</taxon>
    </lineage>
</organism>
<evidence type="ECO:0000259" key="1">
    <source>
        <dbReference type="Pfam" id="PF00881"/>
    </source>
</evidence>
<protein>
    <submittedName>
        <fullName evidence="2">RedV protein</fullName>
    </submittedName>
</protein>
<dbReference type="Gene3D" id="3.40.109.10">
    <property type="entry name" value="NADH Oxidase"/>
    <property type="match status" value="2"/>
</dbReference>
<reference evidence="2 3" key="1">
    <citation type="journal article" date="2023" name="Int. J. Syst. Evol. Microbiol.">
        <title>Methylocystis iwaonis sp. nov., a type II methane-oxidizing bacterium from surface soil of a rice paddy field in Japan, and emended description of the genus Methylocystis (ex Whittenbury et al. 1970) Bowman et al. 1993.</title>
        <authorList>
            <person name="Kaise H."/>
            <person name="Sawadogo J.B."/>
            <person name="Alam M.S."/>
            <person name="Ueno C."/>
            <person name="Dianou D."/>
            <person name="Shinjo R."/>
            <person name="Asakawa S."/>
        </authorList>
    </citation>
    <scope>NUCLEOTIDE SEQUENCE [LARGE SCALE GENOMIC DNA]</scope>
    <source>
        <strain evidence="2 3">SS37A-Re</strain>
    </source>
</reference>
<geneLocation type="plasmid" evidence="2 3">
    <name>pSS37A-Re-1</name>
</geneLocation>
<dbReference type="Pfam" id="PF00881">
    <property type="entry name" value="Nitroreductase"/>
    <property type="match status" value="1"/>
</dbReference>
<dbReference type="InterPro" id="IPR000415">
    <property type="entry name" value="Nitroreductase-like"/>
</dbReference>
<evidence type="ECO:0000313" key="2">
    <source>
        <dbReference type="EMBL" id="BDV36244.1"/>
    </source>
</evidence>
<keyword evidence="2" id="KW-0614">Plasmid</keyword>
<sequence length="361" mass="39492">MSGPDFELLLRQAVEAARWAPSSHNCQPWRVTVIPGASENERLLCLTLDQGRRLTALESLDLEMALSVGLFFGLLVTALQRLGLACEWALCDANDPSPNGEILMAIVTVRRATAQVFGGADLDSFVDLGRRRRTCRTPFAPDPPPTEALAALSARRWPETVTGAALEIRTETDPKTLESLAKLTARYAALDFTHLRAWSETYRHLRFGEPGDEDVTDGIFIDSLLGPLTPFKRQLLRFALAPLVMQALRPFGVPSRMADALAGLVAAGPGLLCCSLPEERPRRQDLLQAGARLAEIWLNAQAAGLALHPVSVLLQHEAPRRELQRLLCLSGRPVFVARFGLALPNPSISPRRAVDALLHIT</sequence>
<dbReference type="InterPro" id="IPR050627">
    <property type="entry name" value="Nitroreductase/BluB"/>
</dbReference>
<dbReference type="PANTHER" id="PTHR23026">
    <property type="entry name" value="NADPH NITROREDUCTASE"/>
    <property type="match status" value="1"/>
</dbReference>
<feature type="domain" description="Nitroreductase" evidence="1">
    <location>
        <begin position="10"/>
        <end position="50"/>
    </location>
</feature>
<dbReference type="PANTHER" id="PTHR23026:SF123">
    <property type="entry name" value="NAD(P)H NITROREDUCTASE RV3131-RELATED"/>
    <property type="match status" value="1"/>
</dbReference>
<dbReference type="SUPFAM" id="SSF55469">
    <property type="entry name" value="FMN-dependent nitroreductase-like"/>
    <property type="match status" value="2"/>
</dbReference>
<accession>A0ABN6VL27</accession>
<evidence type="ECO:0000313" key="3">
    <source>
        <dbReference type="Proteomes" id="UP001317629"/>
    </source>
</evidence>
<dbReference type="InterPro" id="IPR029479">
    <property type="entry name" value="Nitroreductase"/>
</dbReference>